<dbReference type="HOGENOM" id="CLU_2833215_0_0_1"/>
<evidence type="ECO:0000313" key="2">
    <source>
        <dbReference type="Proteomes" id="UP000682892"/>
    </source>
</evidence>
<accession>J9HYH1</accession>
<name>J9HYH1_AEDAE</name>
<sequence length="66" mass="7809">MFSIIKNRLKVTTNEVNCLAPAVQSKPYQTKTEIIFLGNERKWLIMCFGIWRSSRFQTVLNWDQNT</sequence>
<reference evidence="1" key="1">
    <citation type="submission" date="2005-10" db="EMBL/GenBank/DDBJ databases">
        <authorList>
            <person name="Loftus B.J."/>
            <person name="Nene V.M."/>
            <person name="Hannick L.I."/>
            <person name="Bidwell S."/>
            <person name="Haas B."/>
            <person name="Amedeo P."/>
            <person name="Orvis J."/>
            <person name="Wortman J.R."/>
            <person name="White O.R."/>
            <person name="Salzberg S."/>
            <person name="Shumway M."/>
            <person name="Koo H."/>
            <person name="Zhao Y."/>
            <person name="Holmes M."/>
            <person name="Miller J."/>
            <person name="Schatz M."/>
            <person name="Pop M."/>
            <person name="Pai G."/>
            <person name="Utterback T."/>
            <person name="Rogers Y.-H."/>
            <person name="Kravitz S."/>
            <person name="Fraser C.M."/>
        </authorList>
    </citation>
    <scope>NUCLEOTIDE SEQUENCE</scope>
    <source>
        <strain evidence="1">Liverpool</strain>
    </source>
</reference>
<organism evidence="1 2">
    <name type="scientific">Aedes aegypti</name>
    <name type="common">Yellowfever mosquito</name>
    <name type="synonym">Culex aegypti</name>
    <dbReference type="NCBI Taxonomy" id="7159"/>
    <lineage>
        <taxon>Eukaryota</taxon>
        <taxon>Metazoa</taxon>
        <taxon>Ecdysozoa</taxon>
        <taxon>Arthropoda</taxon>
        <taxon>Hexapoda</taxon>
        <taxon>Insecta</taxon>
        <taxon>Pterygota</taxon>
        <taxon>Neoptera</taxon>
        <taxon>Endopterygota</taxon>
        <taxon>Diptera</taxon>
        <taxon>Nematocera</taxon>
        <taxon>Culicoidea</taxon>
        <taxon>Culicidae</taxon>
        <taxon>Culicinae</taxon>
        <taxon>Aedini</taxon>
        <taxon>Aedes</taxon>
        <taxon>Stegomyia</taxon>
    </lineage>
</organism>
<dbReference type="Proteomes" id="UP000682892">
    <property type="component" value="Chromosome 1"/>
</dbReference>
<dbReference type="EMBL" id="CH477302">
    <property type="protein sequence ID" value="EJY57530.1"/>
    <property type="molecule type" value="Genomic_DNA"/>
</dbReference>
<gene>
    <name evidence="1" type="ORF">AaeL_AAEL017431</name>
</gene>
<dbReference type="PaxDb" id="7159-AAEL017431-PA"/>
<dbReference type="AlphaFoldDB" id="J9HYH1"/>
<reference evidence="1" key="3">
    <citation type="submission" date="2012-09" db="EMBL/GenBank/DDBJ databases">
        <authorList>
            <consortium name="VectorBase"/>
        </authorList>
    </citation>
    <scope>NUCLEOTIDE SEQUENCE</scope>
    <source>
        <strain evidence="1">Liverpool</strain>
    </source>
</reference>
<proteinExistence type="predicted"/>
<reference evidence="1" key="2">
    <citation type="journal article" date="2007" name="Science">
        <title>Genome sequence of Aedes aegypti, a major arbovirus vector.</title>
        <authorList>
            <person name="Nene V."/>
            <person name="Wortman J.R."/>
            <person name="Lawson D."/>
            <person name="Haas B."/>
            <person name="Kodira C."/>
            <person name="Tu Z.J."/>
            <person name="Loftus B."/>
            <person name="Xi Z."/>
            <person name="Megy K."/>
            <person name="Grabherr M."/>
            <person name="Ren Q."/>
            <person name="Zdobnov E.M."/>
            <person name="Lobo N.F."/>
            <person name="Campbell K.S."/>
            <person name="Brown S.E."/>
            <person name="Bonaldo M.F."/>
            <person name="Zhu J."/>
            <person name="Sinkins S.P."/>
            <person name="Hogenkamp D.G."/>
            <person name="Amedeo P."/>
            <person name="Arensburger P."/>
            <person name="Atkinson P.W."/>
            <person name="Bidwell S."/>
            <person name="Biedler J."/>
            <person name="Birney E."/>
            <person name="Bruggner R.V."/>
            <person name="Costas J."/>
            <person name="Coy M.R."/>
            <person name="Crabtree J."/>
            <person name="Crawford M."/>
            <person name="Debruyn B."/>
            <person name="Decaprio D."/>
            <person name="Eiglmeier K."/>
            <person name="Eisenstadt E."/>
            <person name="El-Dorry H."/>
            <person name="Gelbart W.M."/>
            <person name="Gomes S.L."/>
            <person name="Hammond M."/>
            <person name="Hannick L.I."/>
            <person name="Hogan J.R."/>
            <person name="Holmes M.H."/>
            <person name="Jaffe D."/>
            <person name="Johnston J.S."/>
            <person name="Kennedy R.C."/>
            <person name="Koo H."/>
            <person name="Kravitz S."/>
            <person name="Kriventseva E.V."/>
            <person name="Kulp D."/>
            <person name="Labutti K."/>
            <person name="Lee E."/>
            <person name="Li S."/>
            <person name="Lovin D.D."/>
            <person name="Mao C."/>
            <person name="Mauceli E."/>
            <person name="Menck C.F."/>
            <person name="Miller J.R."/>
            <person name="Montgomery P."/>
            <person name="Mori A."/>
            <person name="Nascimento A.L."/>
            <person name="Naveira H.F."/>
            <person name="Nusbaum C."/>
            <person name="O'leary S."/>
            <person name="Orvis J."/>
            <person name="Pertea M."/>
            <person name="Quesneville H."/>
            <person name="Reidenbach K.R."/>
            <person name="Rogers Y.H."/>
            <person name="Roth C.W."/>
            <person name="Schneider J.R."/>
            <person name="Schatz M."/>
            <person name="Shumway M."/>
            <person name="Stanke M."/>
            <person name="Stinson E.O."/>
            <person name="Tubio J.M."/>
            <person name="Vanzee J.P."/>
            <person name="Verjovski-Almeida S."/>
            <person name="Werner D."/>
            <person name="White O."/>
            <person name="Wyder S."/>
            <person name="Zeng Q."/>
            <person name="Zhao Q."/>
            <person name="Zhao Y."/>
            <person name="Hill C.A."/>
            <person name="Raikhel A.S."/>
            <person name="Soares M.B."/>
            <person name="Knudson D.L."/>
            <person name="Lee N.H."/>
            <person name="Galagan J."/>
            <person name="Salzberg S.L."/>
            <person name="Paulsen I.T."/>
            <person name="Dimopoulos G."/>
            <person name="Collins F.H."/>
            <person name="Birren B."/>
            <person name="Fraser-Liggett C.M."/>
            <person name="Severson D.W."/>
        </authorList>
    </citation>
    <scope>NUCLEOTIDE SEQUENCE [LARGE SCALE GENOMIC DNA]</scope>
    <source>
        <strain evidence="1">Liverpool</strain>
    </source>
</reference>
<protein>
    <submittedName>
        <fullName evidence="1">AAEL017431-PA</fullName>
    </submittedName>
</protein>
<evidence type="ECO:0000313" key="1">
    <source>
        <dbReference type="EMBL" id="EJY57530.1"/>
    </source>
</evidence>